<organism evidence="12 13">
    <name type="scientific">Thermoactinomyces daqus</name>
    <dbReference type="NCBI Taxonomy" id="1329516"/>
    <lineage>
        <taxon>Bacteria</taxon>
        <taxon>Bacillati</taxon>
        <taxon>Bacillota</taxon>
        <taxon>Bacilli</taxon>
        <taxon>Bacillales</taxon>
        <taxon>Thermoactinomycetaceae</taxon>
        <taxon>Thermoactinomyces</taxon>
    </lineage>
</organism>
<evidence type="ECO:0000259" key="11">
    <source>
        <dbReference type="PROSITE" id="PS51199"/>
    </source>
</evidence>
<dbReference type="Pfam" id="PF00772">
    <property type="entry name" value="DnaB"/>
    <property type="match status" value="1"/>
</dbReference>
<evidence type="ECO:0000313" key="12">
    <source>
        <dbReference type="EMBL" id="MBA4544611.1"/>
    </source>
</evidence>
<evidence type="ECO:0000256" key="7">
    <source>
        <dbReference type="ARBA" id="ARBA00023125"/>
    </source>
</evidence>
<name>A0A7W1XDD1_9BACL</name>
<keyword evidence="7" id="KW-0238">DNA-binding</keyword>
<dbReference type="GO" id="GO:0003677">
    <property type="term" value="F:DNA binding"/>
    <property type="evidence" value="ECO:0007669"/>
    <property type="project" value="UniProtKB-KW"/>
</dbReference>
<evidence type="ECO:0000256" key="5">
    <source>
        <dbReference type="ARBA" id="ARBA00022806"/>
    </source>
</evidence>
<dbReference type="InterPro" id="IPR027417">
    <property type="entry name" value="P-loop_NTPase"/>
</dbReference>
<dbReference type="InterPro" id="IPR007693">
    <property type="entry name" value="DNA_helicase_DnaB-like_N"/>
</dbReference>
<protein>
    <recommendedName>
        <fullName evidence="9">DNA 5'-3' helicase</fullName>
        <ecNumber evidence="9">5.6.2.3</ecNumber>
    </recommendedName>
</protein>
<dbReference type="PANTHER" id="PTHR30153:SF2">
    <property type="entry name" value="REPLICATIVE DNA HELICASE"/>
    <property type="match status" value="1"/>
</dbReference>
<feature type="domain" description="SF4 helicase" evidence="11">
    <location>
        <begin position="167"/>
        <end position="436"/>
    </location>
</feature>
<dbReference type="GO" id="GO:0006260">
    <property type="term" value="P:DNA replication"/>
    <property type="evidence" value="ECO:0007669"/>
    <property type="project" value="UniProtKB-KW"/>
</dbReference>
<dbReference type="GO" id="GO:0016787">
    <property type="term" value="F:hydrolase activity"/>
    <property type="evidence" value="ECO:0007669"/>
    <property type="project" value="UniProtKB-KW"/>
</dbReference>
<dbReference type="Pfam" id="PF03796">
    <property type="entry name" value="DnaB_C"/>
    <property type="match status" value="1"/>
</dbReference>
<evidence type="ECO:0000256" key="6">
    <source>
        <dbReference type="ARBA" id="ARBA00022840"/>
    </source>
</evidence>
<dbReference type="AlphaFoldDB" id="A0A7W1XDD1"/>
<dbReference type="OrthoDB" id="2987198at2"/>
<evidence type="ECO:0000256" key="10">
    <source>
        <dbReference type="ARBA" id="ARBA00048954"/>
    </source>
</evidence>
<dbReference type="EC" id="5.6.2.3" evidence="9"/>
<keyword evidence="8" id="KW-0413">Isomerase</keyword>
<accession>A0A7W1XDD1</accession>
<dbReference type="SUPFAM" id="SSF48024">
    <property type="entry name" value="N-terminal domain of DnaB helicase"/>
    <property type="match status" value="1"/>
</dbReference>
<dbReference type="PANTHER" id="PTHR30153">
    <property type="entry name" value="REPLICATIVE DNA HELICASE DNAB"/>
    <property type="match status" value="1"/>
</dbReference>
<evidence type="ECO:0000256" key="2">
    <source>
        <dbReference type="ARBA" id="ARBA00022705"/>
    </source>
</evidence>
<keyword evidence="3" id="KW-0547">Nucleotide-binding</keyword>
<sequence length="448" mass="50659">MIAISVELAEHTRNLEEQIIGGLATDPGAYEKVEDILDPRFFYHPGHRQLAERIITKIKTDINSVNPTQLAYDFAECGVPISIISQVLTTAYMRSHCEELKNLYLFREMKSIAGEIVQKEAIRNSEELAQTVADFRDKIAEIEDSAITQTPKSMTEAVLDLIDFLDDDKPDRAVKTGIHDLDILTGGFKPSELIVIGARPSMGKTALSLSMLDAMGAAGKRILYLSFEMSTLDILKRMAAMKATIDLHRLNLKNKDGKRVLTAEEYQKLSEQMAIIANYPVFFHDRAGKTSEIRLLAKRQMRKEGLDCIILDHLGKVRPDNPRVSKYEQISQIICDLKDIAKEMDVPIVVLSQLSRGVEQRNNKRPVLSDLRESGEIEQEADMVMFLYRDDYYDPTSQLAGCLEIDLQKHRNGPTGKVLTGFIKHCARVVNLDQEYKKKYRDIISAQV</sequence>
<dbReference type="Gene3D" id="1.10.860.10">
    <property type="entry name" value="DNAb Helicase, Chain A"/>
    <property type="match status" value="1"/>
</dbReference>
<gene>
    <name evidence="12" type="ORF">H1164_17425</name>
</gene>
<dbReference type="InterPro" id="IPR036185">
    <property type="entry name" value="DNA_heli_DnaB-like_N_sf"/>
</dbReference>
<keyword evidence="6" id="KW-0067">ATP-binding</keyword>
<proteinExistence type="inferred from homology"/>
<keyword evidence="4" id="KW-0378">Hydrolase</keyword>
<dbReference type="RefSeq" id="WP_033102256.1">
    <property type="nucleotide sequence ID" value="NZ_JACEIP010000050.1"/>
</dbReference>
<evidence type="ECO:0000256" key="9">
    <source>
        <dbReference type="ARBA" id="ARBA00044969"/>
    </source>
</evidence>
<evidence type="ECO:0000256" key="8">
    <source>
        <dbReference type="ARBA" id="ARBA00023235"/>
    </source>
</evidence>
<reference evidence="12 13" key="1">
    <citation type="submission" date="2020-07" db="EMBL/GenBank/DDBJ databases">
        <authorList>
            <person name="Feng H."/>
        </authorList>
    </citation>
    <scope>NUCLEOTIDE SEQUENCE [LARGE SCALE GENOMIC DNA]</scope>
    <source>
        <strain evidence="13">s-11</strain>
    </source>
</reference>
<dbReference type="InterPro" id="IPR007694">
    <property type="entry name" value="DNA_helicase_DnaB-like_C"/>
</dbReference>
<keyword evidence="5" id="KW-0347">Helicase</keyword>
<dbReference type="GO" id="GO:0043139">
    <property type="term" value="F:5'-3' DNA helicase activity"/>
    <property type="evidence" value="ECO:0007669"/>
    <property type="project" value="UniProtKB-EC"/>
</dbReference>
<evidence type="ECO:0000256" key="4">
    <source>
        <dbReference type="ARBA" id="ARBA00022801"/>
    </source>
</evidence>
<dbReference type="GO" id="GO:0005524">
    <property type="term" value="F:ATP binding"/>
    <property type="evidence" value="ECO:0007669"/>
    <property type="project" value="UniProtKB-KW"/>
</dbReference>
<evidence type="ECO:0000256" key="1">
    <source>
        <dbReference type="ARBA" id="ARBA00008428"/>
    </source>
</evidence>
<evidence type="ECO:0000313" key="13">
    <source>
        <dbReference type="Proteomes" id="UP000530514"/>
    </source>
</evidence>
<evidence type="ECO:0000256" key="3">
    <source>
        <dbReference type="ARBA" id="ARBA00022741"/>
    </source>
</evidence>
<comment type="caution">
    <text evidence="12">The sequence shown here is derived from an EMBL/GenBank/DDBJ whole genome shotgun (WGS) entry which is preliminary data.</text>
</comment>
<dbReference type="GO" id="GO:0005829">
    <property type="term" value="C:cytosol"/>
    <property type="evidence" value="ECO:0007669"/>
    <property type="project" value="TreeGrafter"/>
</dbReference>
<dbReference type="CDD" id="cd00984">
    <property type="entry name" value="DnaB_C"/>
    <property type="match status" value="1"/>
</dbReference>
<dbReference type="InterPro" id="IPR016136">
    <property type="entry name" value="DNA_helicase_N/primase_C"/>
</dbReference>
<dbReference type="PROSITE" id="PS51199">
    <property type="entry name" value="SF4_HELICASE"/>
    <property type="match status" value="1"/>
</dbReference>
<comment type="similarity">
    <text evidence="1">Belongs to the helicase family. DnaB subfamily.</text>
</comment>
<dbReference type="SUPFAM" id="SSF52540">
    <property type="entry name" value="P-loop containing nucleoside triphosphate hydrolases"/>
    <property type="match status" value="1"/>
</dbReference>
<comment type="catalytic activity">
    <reaction evidence="10">
        <text>ATP + H2O = ADP + phosphate + H(+)</text>
        <dbReference type="Rhea" id="RHEA:13065"/>
        <dbReference type="ChEBI" id="CHEBI:15377"/>
        <dbReference type="ChEBI" id="CHEBI:15378"/>
        <dbReference type="ChEBI" id="CHEBI:30616"/>
        <dbReference type="ChEBI" id="CHEBI:43474"/>
        <dbReference type="ChEBI" id="CHEBI:456216"/>
        <dbReference type="EC" id="5.6.2.3"/>
    </reaction>
</comment>
<keyword evidence="2" id="KW-0235">DNA replication</keyword>
<dbReference type="EMBL" id="JACEIP010000050">
    <property type="protein sequence ID" value="MBA4544611.1"/>
    <property type="molecule type" value="Genomic_DNA"/>
</dbReference>
<keyword evidence="13" id="KW-1185">Reference proteome</keyword>
<dbReference type="Proteomes" id="UP000530514">
    <property type="component" value="Unassembled WGS sequence"/>
</dbReference>
<dbReference type="Gene3D" id="3.40.50.300">
    <property type="entry name" value="P-loop containing nucleotide triphosphate hydrolases"/>
    <property type="match status" value="1"/>
</dbReference>